<evidence type="ECO:0000259" key="2">
    <source>
        <dbReference type="PROSITE" id="PS50851"/>
    </source>
</evidence>
<dbReference type="Pfam" id="PF01584">
    <property type="entry name" value="CheW"/>
    <property type="match status" value="1"/>
</dbReference>
<dbReference type="RefSeq" id="WP_284296300.1">
    <property type="nucleotide sequence ID" value="NZ_BSSV01000001.1"/>
</dbReference>
<dbReference type="SMART" id="SM00260">
    <property type="entry name" value="CheW"/>
    <property type="match status" value="1"/>
</dbReference>
<proteinExistence type="predicted"/>
<accession>A0ABQ6HDY3</accession>
<dbReference type="PROSITE" id="PS50851">
    <property type="entry name" value="CHEW"/>
    <property type="match status" value="1"/>
</dbReference>
<feature type="region of interest" description="Disordered" evidence="1">
    <location>
        <begin position="78"/>
        <end position="97"/>
    </location>
</feature>
<dbReference type="Proteomes" id="UP001157134">
    <property type="component" value="Unassembled WGS sequence"/>
</dbReference>
<dbReference type="PIRSF" id="PIRSF020479">
    <property type="entry name" value="UCP020479_CheW"/>
    <property type="match status" value="1"/>
</dbReference>
<gene>
    <name evidence="3" type="ORF">tloyanaT_09480</name>
</gene>
<evidence type="ECO:0000313" key="4">
    <source>
        <dbReference type="Proteomes" id="UP001157134"/>
    </source>
</evidence>
<dbReference type="EMBL" id="BSSV01000001">
    <property type="protein sequence ID" value="GLX84696.1"/>
    <property type="molecule type" value="Genomic_DNA"/>
</dbReference>
<feature type="region of interest" description="Disordered" evidence="1">
    <location>
        <begin position="53"/>
        <end position="73"/>
    </location>
</feature>
<name>A0ABQ6HDY3_9GAMM</name>
<evidence type="ECO:0000256" key="1">
    <source>
        <dbReference type="SAM" id="MobiDB-lite"/>
    </source>
</evidence>
<dbReference type="InterPro" id="IPR036061">
    <property type="entry name" value="CheW-like_dom_sf"/>
</dbReference>
<organism evidence="3 4">
    <name type="scientific">Thalassotalea loyana</name>
    <dbReference type="NCBI Taxonomy" id="280483"/>
    <lineage>
        <taxon>Bacteria</taxon>
        <taxon>Pseudomonadati</taxon>
        <taxon>Pseudomonadota</taxon>
        <taxon>Gammaproteobacteria</taxon>
        <taxon>Alteromonadales</taxon>
        <taxon>Colwelliaceae</taxon>
        <taxon>Thalassotalea</taxon>
    </lineage>
</organism>
<comment type="caution">
    <text evidence="3">The sequence shown here is derived from an EMBL/GenBank/DDBJ whole genome shotgun (WGS) entry which is preliminary data.</text>
</comment>
<dbReference type="SUPFAM" id="SSF50341">
    <property type="entry name" value="CheW-like"/>
    <property type="match status" value="1"/>
</dbReference>
<feature type="domain" description="CheW-like" evidence="2">
    <location>
        <begin position="102"/>
        <end position="240"/>
    </location>
</feature>
<dbReference type="InterPro" id="IPR014506">
    <property type="entry name" value="UCP020479_CheW"/>
</dbReference>
<protein>
    <submittedName>
        <fullName evidence="3">Chemotaxis protein W</fullName>
    </submittedName>
</protein>
<dbReference type="Gene3D" id="2.40.50.180">
    <property type="entry name" value="CheA-289, Domain 4"/>
    <property type="match status" value="1"/>
</dbReference>
<dbReference type="InterPro" id="IPR002545">
    <property type="entry name" value="CheW-lke_dom"/>
</dbReference>
<evidence type="ECO:0000313" key="3">
    <source>
        <dbReference type="EMBL" id="GLX84696.1"/>
    </source>
</evidence>
<keyword evidence="4" id="KW-1185">Reference proteome</keyword>
<sequence length="247" mass="27827">MSKSLSASNKIMKNYLSELLTDVAEEKNSIDELEKQAKDKQLESLLDKVNLAKQDNAAMPLSRHPHDERAPEPVDDLQIAPVKTRKSRAAGTSPTKSVNRDSFQAMFFEVAGLTVAVPLIELGGIHHIEKTNTLMGKPNWYKGVMVHREQNINVVDTAMWVMPEKCNQELLDSIKYQYVIMLNDSDWGLAAEHLVDTVTLQHDDVKWLDNPSKRKWLAGLVKDKMCALLDVDSLIDLLEDGVNINHD</sequence>
<dbReference type="Gene3D" id="2.30.30.40">
    <property type="entry name" value="SH3 Domains"/>
    <property type="match status" value="1"/>
</dbReference>
<reference evidence="3 4" key="1">
    <citation type="submission" date="2023-03" db="EMBL/GenBank/DDBJ databases">
        <title>Thalassotalea loyana LMG 22536T draft genome sequence.</title>
        <authorList>
            <person name="Sawabe T."/>
        </authorList>
    </citation>
    <scope>NUCLEOTIDE SEQUENCE [LARGE SCALE GENOMIC DNA]</scope>
    <source>
        <strain evidence="3 4">LMG 22536</strain>
    </source>
</reference>